<dbReference type="InterPro" id="IPR019734">
    <property type="entry name" value="TPR_rpt"/>
</dbReference>
<dbReference type="SMART" id="SM00028">
    <property type="entry name" value="TPR"/>
    <property type="match status" value="3"/>
</dbReference>
<dbReference type="RefSeq" id="WP_341542767.1">
    <property type="nucleotide sequence ID" value="NZ_JBAKAP010000020.1"/>
</dbReference>
<evidence type="ECO:0000256" key="1">
    <source>
        <dbReference type="SAM" id="MobiDB-lite"/>
    </source>
</evidence>
<feature type="region of interest" description="Disordered" evidence="1">
    <location>
        <begin position="55"/>
        <end position="74"/>
    </location>
</feature>
<sequence>MHVSTAAEHSPRGAAHASPSERLTGTAQLADSRWTRCLLASVLLGLAGCQSPATQAPFASQPDPLDTAPPITSGLDANSLNQLLGAELAGQRGDYPSAADGYLAASRRFDDPELARRAVLAARYADNPALLERAAQRWQQLDESATEPGIIRARLAVERGDWMTALEQRLAVETAGGTGNVTTLAEQSIDAGADLESLLSRLLEHVAQYPAQPGPRIAAALYEAALGNESDARRRLMAMEGEFPELAEVWLARSEIERDAGRLSASRQAAERGLAIAPNDSRLILSAAQTELAGGDIEAARLRIDDLVSRHANAPRLRLALASLYLDADSPEDARRLLLPLLDDTPVPDAAYALLGLAAEASGEIDNAILYYRQVPDGERYVSSRARAAQLLVEHDRSEEARQFLAVERLRHPRHAMTLLSFEIDLLDAQEHYAAADELLDGSIKARQKTLTRARSEGDGESAAVTENELASLLFLRGIRRLDDGRLEEMEQDLRQVIALEPENASAYNALGYTLLVEDADRRAEALELVQRAHALKPNDPAILDSLGWGYFLTGDAAQALPPLEAAWAQQQDAEIGAHLIEVLWSLEQQDEARSLAIELSERFEEASELEALFQRIPALRPVVDAP</sequence>
<evidence type="ECO:0000313" key="3">
    <source>
        <dbReference type="Proteomes" id="UP001378242"/>
    </source>
</evidence>
<gene>
    <name evidence="2" type="ORF">V6243_15170</name>
</gene>
<evidence type="ECO:0008006" key="4">
    <source>
        <dbReference type="Google" id="ProtNLM"/>
    </source>
</evidence>
<evidence type="ECO:0000313" key="2">
    <source>
        <dbReference type="EMBL" id="MEL0618164.1"/>
    </source>
</evidence>
<comment type="caution">
    <text evidence="2">The sequence shown here is derived from an EMBL/GenBank/DDBJ whole genome shotgun (WGS) entry which is preliminary data.</text>
</comment>
<reference evidence="2 3" key="1">
    <citation type="submission" date="2024-02" db="EMBL/GenBank/DDBJ databases">
        <title>Bacteria isolated from the canopy kelp, Nereocystis luetkeana.</title>
        <authorList>
            <person name="Pfister C.A."/>
            <person name="Younker I.T."/>
            <person name="Light S.H."/>
        </authorList>
    </citation>
    <scope>NUCLEOTIDE SEQUENCE [LARGE SCALE GENOMIC DNA]</scope>
    <source>
        <strain evidence="2 3">TI.5.07</strain>
    </source>
</reference>
<dbReference type="SUPFAM" id="SSF48452">
    <property type="entry name" value="TPR-like"/>
    <property type="match status" value="2"/>
</dbReference>
<dbReference type="InterPro" id="IPR011990">
    <property type="entry name" value="TPR-like_helical_dom_sf"/>
</dbReference>
<name>A0ABU9GJ77_COBMA</name>
<keyword evidence="3" id="KW-1185">Reference proteome</keyword>
<dbReference type="Proteomes" id="UP001378242">
    <property type="component" value="Unassembled WGS sequence"/>
</dbReference>
<proteinExistence type="predicted"/>
<feature type="region of interest" description="Disordered" evidence="1">
    <location>
        <begin position="1"/>
        <end position="24"/>
    </location>
</feature>
<protein>
    <recommendedName>
        <fullName evidence="4">Tetratricopeptide repeat protein</fullName>
    </recommendedName>
</protein>
<organism evidence="2 3">
    <name type="scientific">Cobetia marina</name>
    <name type="common">Deleya marina</name>
    <dbReference type="NCBI Taxonomy" id="28258"/>
    <lineage>
        <taxon>Bacteria</taxon>
        <taxon>Pseudomonadati</taxon>
        <taxon>Pseudomonadota</taxon>
        <taxon>Gammaproteobacteria</taxon>
        <taxon>Oceanospirillales</taxon>
        <taxon>Halomonadaceae</taxon>
        <taxon>Cobetia</taxon>
    </lineage>
</organism>
<accession>A0ABU9GJ77</accession>
<dbReference type="Gene3D" id="1.25.40.10">
    <property type="entry name" value="Tetratricopeptide repeat domain"/>
    <property type="match status" value="2"/>
</dbReference>
<dbReference type="EMBL" id="JBAKAP010000020">
    <property type="protein sequence ID" value="MEL0618164.1"/>
    <property type="molecule type" value="Genomic_DNA"/>
</dbReference>